<dbReference type="OrthoDB" id="1932768at2"/>
<organism evidence="2 3">
    <name type="scientific">Clostridium thermobutyricum DSM 4928</name>
    <dbReference type="NCBI Taxonomy" id="1121339"/>
    <lineage>
        <taxon>Bacteria</taxon>
        <taxon>Bacillati</taxon>
        <taxon>Bacillota</taxon>
        <taxon>Clostridia</taxon>
        <taxon>Eubacteriales</taxon>
        <taxon>Clostridiaceae</taxon>
        <taxon>Clostridium</taxon>
    </lineage>
</organism>
<reference evidence="2 3" key="1">
    <citation type="submission" date="2016-02" db="EMBL/GenBank/DDBJ databases">
        <title>Genome sequence of Clostridium thermobutyricum DSM 4928.</title>
        <authorList>
            <person name="Poehlein A."/>
            <person name="Daniel R."/>
        </authorList>
    </citation>
    <scope>NUCLEOTIDE SEQUENCE [LARGE SCALE GENOMIC DNA]</scope>
    <source>
        <strain evidence="2 3">DSM 4928</strain>
    </source>
</reference>
<dbReference type="EMBL" id="LTAY01000025">
    <property type="protein sequence ID" value="OPX49339.1"/>
    <property type="molecule type" value="Genomic_DNA"/>
</dbReference>
<dbReference type="RefSeq" id="WP_080022040.1">
    <property type="nucleotide sequence ID" value="NZ_LTAY01000025.1"/>
</dbReference>
<dbReference type="Proteomes" id="UP000191448">
    <property type="component" value="Unassembled WGS sequence"/>
</dbReference>
<evidence type="ECO:0000313" key="3">
    <source>
        <dbReference type="Proteomes" id="UP000191448"/>
    </source>
</evidence>
<accession>A0A1V4SYN2</accession>
<gene>
    <name evidence="2" type="ORF">CLTHE_07210</name>
</gene>
<proteinExistence type="predicted"/>
<name>A0A1V4SYN2_9CLOT</name>
<dbReference type="AlphaFoldDB" id="A0A1V4SYN2"/>
<feature type="transmembrane region" description="Helical" evidence="1">
    <location>
        <begin position="67"/>
        <end position="84"/>
    </location>
</feature>
<feature type="transmembrane region" description="Helical" evidence="1">
    <location>
        <begin position="115"/>
        <end position="134"/>
    </location>
</feature>
<keyword evidence="1" id="KW-0812">Transmembrane</keyword>
<feature type="transmembrane region" description="Helical" evidence="1">
    <location>
        <begin position="12"/>
        <end position="37"/>
    </location>
</feature>
<keyword evidence="1" id="KW-0472">Membrane</keyword>
<evidence type="ECO:0000256" key="1">
    <source>
        <dbReference type="SAM" id="Phobius"/>
    </source>
</evidence>
<evidence type="ECO:0000313" key="2">
    <source>
        <dbReference type="EMBL" id="OPX49339.1"/>
    </source>
</evidence>
<sequence>MNLEALTPEIQSAIMGILMLSALFALANYIVTGFAIYNISKVEKVNRPWLAWIPIGNFYQLIKLGKGNYFFIATLIGVMIFGSYTNGIASILRLVFSIVYSGYSIYMYSKLCDKYDVNIFLIAIGVLAPIFILVESLGGFVIPVLLIGMYGQFKLARNAKKPINKNERVIETRVIGIKKKKNK</sequence>
<protein>
    <submittedName>
        <fullName evidence="2">Uncharacterized protein</fullName>
    </submittedName>
</protein>
<keyword evidence="1" id="KW-1133">Transmembrane helix</keyword>
<comment type="caution">
    <text evidence="2">The sequence shown here is derived from an EMBL/GenBank/DDBJ whole genome shotgun (WGS) entry which is preliminary data.</text>
</comment>